<dbReference type="AlphaFoldDB" id="A0A2T0LHE3"/>
<evidence type="ECO:0008006" key="4">
    <source>
        <dbReference type="Google" id="ProtNLM"/>
    </source>
</evidence>
<evidence type="ECO:0000313" key="3">
    <source>
        <dbReference type="Proteomes" id="UP000237797"/>
    </source>
</evidence>
<feature type="transmembrane region" description="Helical" evidence="1">
    <location>
        <begin position="254"/>
        <end position="287"/>
    </location>
</feature>
<feature type="transmembrane region" description="Helical" evidence="1">
    <location>
        <begin position="78"/>
        <end position="109"/>
    </location>
</feature>
<keyword evidence="3" id="KW-1185">Reference proteome</keyword>
<dbReference type="RefSeq" id="WP_106344183.1">
    <property type="nucleotide sequence ID" value="NZ_PVNE01000004.1"/>
</dbReference>
<sequence length="309" mass="35309">MEETFAEKRPQHVRPLGFGEILDMTFRVYKNRFVSIFVITLLLCGPFYFLNEISTWLIMIRSMETVTEWDVIADLALLILLFIVIMLFGVILMPLWFAAVTGISAGAFFRDESFTWIEGLKLAGKYGKKSILTCLLLFALGTAYVLIYFASLFIFLLLMHTAGAADWVLGMLMVFPSLFFVFFTLYLSIRLSLIFPVMTEEGLAYFQCLKRSWALTKSSFWRIFGLLLILVLLDSFITSIPSSVNQMLLLDPSFYSMGIAMVFSLTITLFLCLTAPLKMIALVLIYADRRARREGLDLEMQMARMETLA</sequence>
<evidence type="ECO:0000313" key="2">
    <source>
        <dbReference type="EMBL" id="PRX41789.1"/>
    </source>
</evidence>
<feature type="transmembrane region" description="Helical" evidence="1">
    <location>
        <begin position="33"/>
        <end position="58"/>
    </location>
</feature>
<keyword evidence="1" id="KW-0472">Membrane</keyword>
<accession>A0A2T0LHE3</accession>
<name>A0A2T0LHE3_9BACL</name>
<protein>
    <recommendedName>
        <fullName evidence="4">Glycerophosphoryl diester phosphodiesterase family protein</fullName>
    </recommendedName>
</protein>
<proteinExistence type="predicted"/>
<feature type="transmembrane region" description="Helical" evidence="1">
    <location>
        <begin position="167"/>
        <end position="189"/>
    </location>
</feature>
<feature type="transmembrane region" description="Helical" evidence="1">
    <location>
        <begin position="130"/>
        <end position="155"/>
    </location>
</feature>
<comment type="caution">
    <text evidence="2">The sequence shown here is derived from an EMBL/GenBank/DDBJ whole genome shotgun (WGS) entry which is preliminary data.</text>
</comment>
<gene>
    <name evidence="2" type="ORF">CLV97_10429</name>
</gene>
<feature type="transmembrane region" description="Helical" evidence="1">
    <location>
        <begin position="220"/>
        <end position="242"/>
    </location>
</feature>
<dbReference type="Proteomes" id="UP000237797">
    <property type="component" value="Unassembled WGS sequence"/>
</dbReference>
<keyword evidence="1" id="KW-0812">Transmembrane</keyword>
<reference evidence="2 3" key="1">
    <citation type="submission" date="2018-03" db="EMBL/GenBank/DDBJ databases">
        <title>Genomic Encyclopedia of Archaeal and Bacterial Type Strains, Phase II (KMG-II): from individual species to whole genera.</title>
        <authorList>
            <person name="Goeker M."/>
        </authorList>
    </citation>
    <scope>NUCLEOTIDE SEQUENCE [LARGE SCALE GENOMIC DNA]</scope>
    <source>
        <strain evidence="2 3">DSM 44946</strain>
    </source>
</reference>
<dbReference type="OrthoDB" id="2375893at2"/>
<dbReference type="EMBL" id="PVNE01000004">
    <property type="protein sequence ID" value="PRX41789.1"/>
    <property type="molecule type" value="Genomic_DNA"/>
</dbReference>
<organism evidence="2 3">
    <name type="scientific">Planifilum fimeticola</name>
    <dbReference type="NCBI Taxonomy" id="201975"/>
    <lineage>
        <taxon>Bacteria</taxon>
        <taxon>Bacillati</taxon>
        <taxon>Bacillota</taxon>
        <taxon>Bacilli</taxon>
        <taxon>Bacillales</taxon>
        <taxon>Thermoactinomycetaceae</taxon>
        <taxon>Planifilum</taxon>
    </lineage>
</organism>
<evidence type="ECO:0000256" key="1">
    <source>
        <dbReference type="SAM" id="Phobius"/>
    </source>
</evidence>
<keyword evidence="1" id="KW-1133">Transmembrane helix</keyword>